<dbReference type="SMART" id="SM00388">
    <property type="entry name" value="HisKA"/>
    <property type="match status" value="1"/>
</dbReference>
<dbReference type="InterPro" id="IPR003661">
    <property type="entry name" value="HisK_dim/P_dom"/>
</dbReference>
<comment type="catalytic activity">
    <reaction evidence="1">
        <text>ATP + protein L-histidine = ADP + protein N-phospho-L-histidine.</text>
        <dbReference type="EC" id="2.7.13.3"/>
    </reaction>
</comment>
<feature type="domain" description="Response regulatory" evidence="7">
    <location>
        <begin position="4"/>
        <end position="118"/>
    </location>
</feature>
<evidence type="ECO:0000259" key="6">
    <source>
        <dbReference type="PROSITE" id="PS50109"/>
    </source>
</evidence>
<dbReference type="PROSITE" id="PS50110">
    <property type="entry name" value="RESPONSE_REGULATORY"/>
    <property type="match status" value="1"/>
</dbReference>
<dbReference type="AlphaFoldDB" id="A0A0M4D5F1"/>
<reference evidence="8 9" key="1">
    <citation type="submission" date="2015-07" db="EMBL/GenBank/DDBJ databases">
        <title>Isolation and Genomic Characterization of a Novel Halophilic Metal-Reducing Deltaproteobacterium from the Deep Subsurface.</title>
        <authorList>
            <person name="Badalamenti J.P."/>
            <person name="Summers Z.M."/>
            <person name="Gralnick J.A."/>
            <person name="Bond D.R."/>
        </authorList>
    </citation>
    <scope>NUCLEOTIDE SEQUENCE [LARGE SCALE GENOMIC DNA]</scope>
    <source>
        <strain evidence="8 9">WTL</strain>
    </source>
</reference>
<organism evidence="8 9">
    <name type="scientific">Desulfuromonas soudanensis</name>
    <dbReference type="NCBI Taxonomy" id="1603606"/>
    <lineage>
        <taxon>Bacteria</taxon>
        <taxon>Pseudomonadati</taxon>
        <taxon>Thermodesulfobacteriota</taxon>
        <taxon>Desulfuromonadia</taxon>
        <taxon>Desulfuromonadales</taxon>
        <taxon>Desulfuromonadaceae</taxon>
        <taxon>Desulfuromonas</taxon>
    </lineage>
</organism>
<dbReference type="STRING" id="1603606.DSOUD_1204"/>
<dbReference type="PANTHER" id="PTHR43547">
    <property type="entry name" value="TWO-COMPONENT HISTIDINE KINASE"/>
    <property type="match status" value="1"/>
</dbReference>
<dbReference type="Gene3D" id="3.40.50.2300">
    <property type="match status" value="1"/>
</dbReference>
<dbReference type="PATRIC" id="fig|1603606.3.peg.1317"/>
<dbReference type="Pfam" id="PF00512">
    <property type="entry name" value="HisKA"/>
    <property type="match status" value="1"/>
</dbReference>
<gene>
    <name evidence="8" type="ORF">DSOUD_1204</name>
</gene>
<dbReference type="PRINTS" id="PR00344">
    <property type="entry name" value="BCTRLSENSOR"/>
</dbReference>
<dbReference type="InterPro" id="IPR036890">
    <property type="entry name" value="HATPase_C_sf"/>
</dbReference>
<keyword evidence="3 4" id="KW-0597">Phosphoprotein</keyword>
<dbReference type="InterPro" id="IPR004358">
    <property type="entry name" value="Sig_transdc_His_kin-like_C"/>
</dbReference>
<dbReference type="Pfam" id="PF00072">
    <property type="entry name" value="Response_reg"/>
    <property type="match status" value="1"/>
</dbReference>
<dbReference type="SMART" id="SM00448">
    <property type="entry name" value="REC"/>
    <property type="match status" value="1"/>
</dbReference>
<accession>A0A0M4D5F1</accession>
<dbReference type="Pfam" id="PF02518">
    <property type="entry name" value="HATPase_c"/>
    <property type="match status" value="1"/>
</dbReference>
<dbReference type="PANTHER" id="PTHR43547:SF2">
    <property type="entry name" value="HYBRID SIGNAL TRANSDUCTION HISTIDINE KINASE C"/>
    <property type="match status" value="1"/>
</dbReference>
<dbReference type="KEGG" id="des:DSOUD_1204"/>
<dbReference type="SUPFAM" id="SSF55874">
    <property type="entry name" value="ATPase domain of HSP90 chaperone/DNA topoisomerase II/histidine kinase"/>
    <property type="match status" value="1"/>
</dbReference>
<dbReference type="CDD" id="cd00082">
    <property type="entry name" value="HisKA"/>
    <property type="match status" value="1"/>
</dbReference>
<dbReference type="InterPro" id="IPR001789">
    <property type="entry name" value="Sig_transdc_resp-reg_receiver"/>
</dbReference>
<evidence type="ECO:0000256" key="1">
    <source>
        <dbReference type="ARBA" id="ARBA00000085"/>
    </source>
</evidence>
<dbReference type="RefSeq" id="WP_053550139.1">
    <property type="nucleotide sequence ID" value="NZ_CP010802.1"/>
</dbReference>
<dbReference type="InterPro" id="IPR005467">
    <property type="entry name" value="His_kinase_dom"/>
</dbReference>
<name>A0A0M4D5F1_9BACT</name>
<dbReference type="Gene3D" id="1.10.287.130">
    <property type="match status" value="1"/>
</dbReference>
<sequence length="387" mass="43361">MVERILVVDDEKIILELTSMILKSKGYEVFAADNALDGLEVIEREHPAVVLLDYMMPVMDGMTALRAIRARFPETYVIMFTGKGSEEIAVELMKAGASDYILKPFNNHDLVERIENVLHIRRIEIHNKELRHERERLLREIEEWNLELERRVQEKSAELERAHAEIVQAEKLASLGHLSAGMAHEIRNPLNSIGLFAQILLPGVGDDPEKTAYVEKILKEIDRIDGILVKLLATSSRPRFALQPVSVPALIDQVLESFSTQLAAQKVHLEKVFESQPPAIMADPTEIEQIFTNLIINSLYEMQHGGRLSLSLSHDETSLRVTISDTGGGIPEGNLSKIFDPFFTTKAKGTGFGLSVVLRIIKTYGGRITVDSVEGEGTTFHLRLPLN</sequence>
<evidence type="ECO:0000313" key="8">
    <source>
        <dbReference type="EMBL" id="ALC15985.1"/>
    </source>
</evidence>
<protein>
    <recommendedName>
        <fullName evidence="2">histidine kinase</fullName>
        <ecNumber evidence="2">2.7.13.3</ecNumber>
    </recommendedName>
</protein>
<dbReference type="InterPro" id="IPR003594">
    <property type="entry name" value="HATPase_dom"/>
</dbReference>
<keyword evidence="8" id="KW-0808">Transferase</keyword>
<dbReference type="EMBL" id="CP010802">
    <property type="protein sequence ID" value="ALC15985.1"/>
    <property type="molecule type" value="Genomic_DNA"/>
</dbReference>
<dbReference type="CDD" id="cd00156">
    <property type="entry name" value="REC"/>
    <property type="match status" value="1"/>
</dbReference>
<dbReference type="SMART" id="SM00387">
    <property type="entry name" value="HATPase_c"/>
    <property type="match status" value="1"/>
</dbReference>
<keyword evidence="9" id="KW-1185">Reference proteome</keyword>
<keyword evidence="8" id="KW-0418">Kinase</keyword>
<dbReference type="EC" id="2.7.13.3" evidence="2"/>
<feature type="modified residue" description="4-aspartylphosphate" evidence="4">
    <location>
        <position position="53"/>
    </location>
</feature>
<dbReference type="InterPro" id="IPR036097">
    <property type="entry name" value="HisK_dim/P_sf"/>
</dbReference>
<dbReference type="InterPro" id="IPR011006">
    <property type="entry name" value="CheY-like_superfamily"/>
</dbReference>
<evidence type="ECO:0000256" key="3">
    <source>
        <dbReference type="ARBA" id="ARBA00022553"/>
    </source>
</evidence>
<dbReference type="Proteomes" id="UP000057158">
    <property type="component" value="Chromosome"/>
</dbReference>
<dbReference type="SUPFAM" id="SSF47384">
    <property type="entry name" value="Homodimeric domain of signal transducing histidine kinase"/>
    <property type="match status" value="1"/>
</dbReference>
<feature type="coiled-coil region" evidence="5">
    <location>
        <begin position="120"/>
        <end position="172"/>
    </location>
</feature>
<dbReference type="Gene3D" id="3.30.565.10">
    <property type="entry name" value="Histidine kinase-like ATPase, C-terminal domain"/>
    <property type="match status" value="1"/>
</dbReference>
<evidence type="ECO:0000256" key="4">
    <source>
        <dbReference type="PROSITE-ProRule" id="PRU00169"/>
    </source>
</evidence>
<dbReference type="GO" id="GO:0000155">
    <property type="term" value="F:phosphorelay sensor kinase activity"/>
    <property type="evidence" value="ECO:0007669"/>
    <property type="project" value="InterPro"/>
</dbReference>
<keyword evidence="5" id="KW-0175">Coiled coil</keyword>
<evidence type="ECO:0000313" key="9">
    <source>
        <dbReference type="Proteomes" id="UP000057158"/>
    </source>
</evidence>
<evidence type="ECO:0000259" key="7">
    <source>
        <dbReference type="PROSITE" id="PS50110"/>
    </source>
</evidence>
<proteinExistence type="predicted"/>
<dbReference type="PROSITE" id="PS50109">
    <property type="entry name" value="HIS_KIN"/>
    <property type="match status" value="1"/>
</dbReference>
<feature type="domain" description="Histidine kinase" evidence="6">
    <location>
        <begin position="181"/>
        <end position="387"/>
    </location>
</feature>
<evidence type="ECO:0000256" key="2">
    <source>
        <dbReference type="ARBA" id="ARBA00012438"/>
    </source>
</evidence>
<dbReference type="OrthoDB" id="9805967at2"/>
<dbReference type="SUPFAM" id="SSF52172">
    <property type="entry name" value="CheY-like"/>
    <property type="match status" value="1"/>
</dbReference>
<evidence type="ECO:0000256" key="5">
    <source>
        <dbReference type="SAM" id="Coils"/>
    </source>
</evidence>